<evidence type="ECO:0000256" key="2">
    <source>
        <dbReference type="ARBA" id="ARBA00022448"/>
    </source>
</evidence>
<reference evidence="12 13" key="1">
    <citation type="submission" date="2019-01" db="EMBL/GenBank/DDBJ databases">
        <title>Sphingomonas mucosissima sp. nov. and Sphingomonas desiccabilis sp. nov., from biological soil crusts in the Colorado Plateau, USA.</title>
        <authorList>
            <person name="Zhu D."/>
        </authorList>
    </citation>
    <scope>NUCLEOTIDE SEQUENCE [LARGE SCALE GENOMIC DNA]</scope>
    <source>
        <strain evidence="12 13">CP1D</strain>
    </source>
</reference>
<comment type="caution">
    <text evidence="12">The sequence shown here is derived from an EMBL/GenBank/DDBJ whole genome shotgun (WGS) entry which is preliminary data.</text>
</comment>
<feature type="compositionally biased region" description="Basic and acidic residues" evidence="11">
    <location>
        <begin position="56"/>
        <end position="69"/>
    </location>
</feature>
<dbReference type="PANTHER" id="PTHR42982">
    <property type="entry name" value="SEC-INDEPENDENT PROTEIN TRANSLOCASE PROTEIN TATA"/>
    <property type="match status" value="1"/>
</dbReference>
<gene>
    <name evidence="10" type="primary">tatA</name>
    <name evidence="12" type="ORF">EO081_12010</name>
</gene>
<dbReference type="AlphaFoldDB" id="A0A4Q2IQ92"/>
<evidence type="ECO:0000256" key="3">
    <source>
        <dbReference type="ARBA" id="ARBA00022475"/>
    </source>
</evidence>
<feature type="compositionally biased region" description="Basic and acidic residues" evidence="11">
    <location>
        <begin position="77"/>
        <end position="93"/>
    </location>
</feature>
<keyword evidence="9 10" id="KW-0472">Membrane</keyword>
<keyword evidence="8 10" id="KW-0811">Translocation</keyword>
<evidence type="ECO:0000256" key="8">
    <source>
        <dbReference type="ARBA" id="ARBA00023010"/>
    </source>
</evidence>
<evidence type="ECO:0000313" key="13">
    <source>
        <dbReference type="Proteomes" id="UP000292347"/>
    </source>
</evidence>
<comment type="similarity">
    <text evidence="10">Belongs to the TatA/E family.</text>
</comment>
<dbReference type="NCBIfam" id="TIGR01411">
    <property type="entry name" value="tatAE"/>
    <property type="match status" value="1"/>
</dbReference>
<keyword evidence="6 10" id="KW-0653">Protein transport</keyword>
<dbReference type="Proteomes" id="UP000292347">
    <property type="component" value="Unassembled WGS sequence"/>
</dbReference>
<keyword evidence="7 10" id="KW-1133">Transmembrane helix</keyword>
<sequence>MGGLSIWHWLIVGIIVLLLFGKGRFSDMMGDVAKGLKSFKKGMAEEDDDLPPARPSRLEQRNEVTRSPDGEVVAPREPARDPVREADRPLDDR</sequence>
<dbReference type="EMBL" id="SDPT01000002">
    <property type="protein sequence ID" value="RXZ31906.1"/>
    <property type="molecule type" value="Genomic_DNA"/>
</dbReference>
<organism evidence="12 13">
    <name type="scientific">Sphingomonas desiccabilis</name>
    <dbReference type="NCBI Taxonomy" id="429134"/>
    <lineage>
        <taxon>Bacteria</taxon>
        <taxon>Pseudomonadati</taxon>
        <taxon>Pseudomonadota</taxon>
        <taxon>Alphaproteobacteria</taxon>
        <taxon>Sphingomonadales</taxon>
        <taxon>Sphingomonadaceae</taxon>
        <taxon>Sphingomonas</taxon>
    </lineage>
</organism>
<keyword evidence="2 10" id="KW-0813">Transport</keyword>
<keyword evidence="3 10" id="KW-1003">Cell membrane</keyword>
<proteinExistence type="inferred from homology"/>
<evidence type="ECO:0000256" key="11">
    <source>
        <dbReference type="SAM" id="MobiDB-lite"/>
    </source>
</evidence>
<evidence type="ECO:0000256" key="1">
    <source>
        <dbReference type="ARBA" id="ARBA00004162"/>
    </source>
</evidence>
<evidence type="ECO:0000313" key="12">
    <source>
        <dbReference type="EMBL" id="RXZ31906.1"/>
    </source>
</evidence>
<dbReference type="InterPro" id="IPR003369">
    <property type="entry name" value="TatA/B/E"/>
</dbReference>
<protein>
    <recommendedName>
        <fullName evidence="10">Sec-independent protein translocase protein TatA</fullName>
    </recommendedName>
</protein>
<evidence type="ECO:0000256" key="7">
    <source>
        <dbReference type="ARBA" id="ARBA00022989"/>
    </source>
</evidence>
<dbReference type="NCBIfam" id="NF001940">
    <property type="entry name" value="PRK00720.1"/>
    <property type="match status" value="1"/>
</dbReference>
<feature type="transmembrane region" description="Helical" evidence="10">
    <location>
        <begin position="6"/>
        <end position="25"/>
    </location>
</feature>
<keyword evidence="13" id="KW-1185">Reference proteome</keyword>
<dbReference type="Pfam" id="PF02416">
    <property type="entry name" value="TatA_B_E"/>
    <property type="match status" value="1"/>
</dbReference>
<dbReference type="HAMAP" id="MF_00236">
    <property type="entry name" value="TatA_E"/>
    <property type="match status" value="1"/>
</dbReference>
<feature type="region of interest" description="Disordered" evidence="11">
    <location>
        <begin position="44"/>
        <end position="93"/>
    </location>
</feature>
<evidence type="ECO:0000256" key="9">
    <source>
        <dbReference type="ARBA" id="ARBA00023136"/>
    </source>
</evidence>
<keyword evidence="5 10" id="KW-0812">Transmembrane</keyword>
<dbReference type="GO" id="GO:0033281">
    <property type="term" value="C:TAT protein transport complex"/>
    <property type="evidence" value="ECO:0007669"/>
    <property type="project" value="UniProtKB-UniRule"/>
</dbReference>
<name>A0A4Q2IQ92_9SPHN</name>
<dbReference type="PANTHER" id="PTHR42982:SF1">
    <property type="entry name" value="SEC-INDEPENDENT PROTEIN TRANSLOCASE PROTEIN TATA"/>
    <property type="match status" value="1"/>
</dbReference>
<evidence type="ECO:0000256" key="5">
    <source>
        <dbReference type="ARBA" id="ARBA00022692"/>
    </source>
</evidence>
<comment type="function">
    <text evidence="10">Part of the twin-arginine translocation (Tat) system that transports large folded proteins containing a characteristic twin-arginine motif in their signal peptide across membranes. TatA could form the protein-conducting channel of the Tat system.</text>
</comment>
<dbReference type="Gene3D" id="1.20.5.3310">
    <property type="match status" value="1"/>
</dbReference>
<dbReference type="InterPro" id="IPR006312">
    <property type="entry name" value="TatA/E"/>
</dbReference>
<comment type="subcellular location">
    <subcellularLocation>
        <location evidence="1 10">Cell membrane</location>
        <topology evidence="1 10">Single-pass membrane protein</topology>
    </subcellularLocation>
</comment>
<dbReference type="RefSeq" id="WP_129342135.1">
    <property type="nucleotide sequence ID" value="NZ_JACIDD010000002.1"/>
</dbReference>
<evidence type="ECO:0000256" key="4">
    <source>
        <dbReference type="ARBA" id="ARBA00022519"/>
    </source>
</evidence>
<keyword evidence="4" id="KW-0997">Cell inner membrane</keyword>
<dbReference type="OrthoDB" id="7161179at2"/>
<comment type="subunit">
    <text evidence="10">The Tat system comprises two distinct complexes: a TatABC complex, containing multiple copies of TatA, TatB and TatC subunits, and a separate TatA complex, containing only TatA subunits. Substrates initially bind to the TatABC complex, which probably triggers association of the separate TatA complex to form the active translocon.</text>
</comment>
<dbReference type="GO" id="GO:0043953">
    <property type="term" value="P:protein transport by the Tat complex"/>
    <property type="evidence" value="ECO:0007669"/>
    <property type="project" value="UniProtKB-UniRule"/>
</dbReference>
<evidence type="ECO:0000256" key="10">
    <source>
        <dbReference type="HAMAP-Rule" id="MF_00236"/>
    </source>
</evidence>
<evidence type="ECO:0000256" key="6">
    <source>
        <dbReference type="ARBA" id="ARBA00022927"/>
    </source>
</evidence>
<dbReference type="GO" id="GO:0008320">
    <property type="term" value="F:protein transmembrane transporter activity"/>
    <property type="evidence" value="ECO:0007669"/>
    <property type="project" value="UniProtKB-UniRule"/>
</dbReference>
<accession>A0A4Q2IQ92</accession>